<evidence type="ECO:0000256" key="8">
    <source>
        <dbReference type="ARBA" id="ARBA00023212"/>
    </source>
</evidence>
<evidence type="ECO:0000256" key="1">
    <source>
        <dbReference type="ARBA" id="ARBA00004611"/>
    </source>
</evidence>
<reference evidence="13" key="2">
    <citation type="submission" date="2025-08" db="UniProtKB">
        <authorList>
            <consortium name="Ensembl"/>
        </authorList>
    </citation>
    <scope>IDENTIFICATION</scope>
</reference>
<dbReference type="FunCoup" id="H3B417">
    <property type="interactions" value="113"/>
</dbReference>
<dbReference type="EMBL" id="AFYH01076049">
    <property type="status" value="NOT_ANNOTATED_CDS"/>
    <property type="molecule type" value="Genomic_DNA"/>
</dbReference>
<evidence type="ECO:0000313" key="13">
    <source>
        <dbReference type="Ensembl" id="ENSLACP00000016638.2"/>
    </source>
</evidence>
<dbReference type="InterPro" id="IPR001611">
    <property type="entry name" value="Leu-rich_rpt"/>
</dbReference>
<gene>
    <name evidence="13" type="primary">DRC3</name>
</gene>
<dbReference type="EMBL" id="AFYH01076052">
    <property type="status" value="NOT_ANNOTATED_CDS"/>
    <property type="molecule type" value="Genomic_DNA"/>
</dbReference>
<keyword evidence="3" id="KW-0433">Leucine-rich repeat</keyword>
<dbReference type="PANTHER" id="PTHR45973">
    <property type="entry name" value="PROTEIN PHOSPHATASE 1 REGULATORY SUBUNIT SDS22-RELATED"/>
    <property type="match status" value="1"/>
</dbReference>
<protein>
    <recommendedName>
        <fullName evidence="11">Dynein regulatory complex subunit 3</fullName>
    </recommendedName>
</protein>
<dbReference type="InParanoid" id="H3B417"/>
<evidence type="ECO:0000256" key="2">
    <source>
        <dbReference type="ARBA" id="ARBA00022490"/>
    </source>
</evidence>
<reference evidence="14" key="1">
    <citation type="submission" date="2011-08" db="EMBL/GenBank/DDBJ databases">
        <title>The draft genome of Latimeria chalumnae.</title>
        <authorList>
            <person name="Di Palma F."/>
            <person name="Alfoldi J."/>
            <person name="Johnson J."/>
            <person name="Berlin A."/>
            <person name="Gnerre S."/>
            <person name="Jaffe D."/>
            <person name="MacCallum I."/>
            <person name="Young S."/>
            <person name="Walker B.J."/>
            <person name="Lander E."/>
            <person name="Lindblad-Toh K."/>
        </authorList>
    </citation>
    <scope>NUCLEOTIDE SEQUENCE [LARGE SCALE GENOMIC DNA]</scope>
    <source>
        <strain evidence="14">Wild caught</strain>
    </source>
</reference>
<dbReference type="Pfam" id="PF14580">
    <property type="entry name" value="LRR_9"/>
    <property type="match status" value="1"/>
</dbReference>
<dbReference type="OMA" id="SFMEMMT"/>
<evidence type="ECO:0000256" key="4">
    <source>
        <dbReference type="ARBA" id="ARBA00022737"/>
    </source>
</evidence>
<sequence>MTIVSDLSFNNIEVIEGLDALLKLEDLTLYNNRISRLENMDTLTNLQVFSVGNNCINQLENIVYLRRFKHLRTLNLAGNAISEDEQYKMFVAAHLPDLVYLDFRLIDEHSRDVGNQQYQYAIEELRQDERAALVKQEEERLKQEELDLHKAAYVEYLNGPFLFDSMFAEDADGVKLACLPGVADLLEAYKTKFVAICQQIFEYGLQQYEKREDEVKTFHECIQEAIKDNQDMGSKLIREFEDSKSEVFHELQNITDNFILEAKIQQYCQEINQLSDDILSKELQLVDQLEEVIKDFERNISDIVAGFIENVQGFVVQCRDLENHHHEKLLEICVHTLDKVVKTGFDEDIPESLRKLFVDKDTLVNAVGASHDLHLQKIDNKEDEIVTRANTWLSSLIEKIHSSEVERNRKRVSEVHNYIGHLQDELDSLDLQETV</sequence>
<reference evidence="13" key="3">
    <citation type="submission" date="2025-09" db="UniProtKB">
        <authorList>
            <consortium name="Ensembl"/>
        </authorList>
    </citation>
    <scope>IDENTIFICATION</scope>
</reference>
<name>H3B417_LATCH</name>
<dbReference type="KEGG" id="lcm:102350102"/>
<evidence type="ECO:0000256" key="12">
    <source>
        <dbReference type="SAM" id="Coils"/>
    </source>
</evidence>
<dbReference type="InterPro" id="IPR050576">
    <property type="entry name" value="Cilia_flagella_integrity"/>
</dbReference>
<dbReference type="SUPFAM" id="SSF52058">
    <property type="entry name" value="L domain-like"/>
    <property type="match status" value="1"/>
</dbReference>
<proteinExistence type="inferred from homology"/>
<dbReference type="EMBL" id="AFYH01076051">
    <property type="status" value="NOT_ANNOTATED_CDS"/>
    <property type="molecule type" value="Genomic_DNA"/>
</dbReference>
<evidence type="ECO:0000313" key="14">
    <source>
        <dbReference type="Proteomes" id="UP000008672"/>
    </source>
</evidence>
<keyword evidence="14" id="KW-1185">Reference proteome</keyword>
<keyword evidence="5" id="KW-0282">Flagellum</keyword>
<feature type="coiled-coil region" evidence="12">
    <location>
        <begin position="264"/>
        <end position="299"/>
    </location>
</feature>
<keyword evidence="4" id="KW-0677">Repeat</keyword>
<keyword evidence="9" id="KW-0966">Cell projection</keyword>
<evidence type="ECO:0000256" key="10">
    <source>
        <dbReference type="ARBA" id="ARBA00038378"/>
    </source>
</evidence>
<dbReference type="SMART" id="SM00365">
    <property type="entry name" value="LRR_SD22"/>
    <property type="match status" value="3"/>
</dbReference>
<dbReference type="eggNOG" id="KOG0531">
    <property type="taxonomic scope" value="Eukaryota"/>
</dbReference>
<dbReference type="Proteomes" id="UP000008672">
    <property type="component" value="Unassembled WGS sequence"/>
</dbReference>
<dbReference type="InterPro" id="IPR032675">
    <property type="entry name" value="LRR_dom_sf"/>
</dbReference>
<keyword evidence="8" id="KW-0206">Cytoskeleton</keyword>
<dbReference type="PROSITE" id="PS51450">
    <property type="entry name" value="LRR"/>
    <property type="match status" value="1"/>
</dbReference>
<dbReference type="AlphaFoldDB" id="H3B417"/>
<keyword evidence="6 12" id="KW-0175">Coiled coil</keyword>
<dbReference type="Ensembl" id="ENSLACT00000016752.2">
    <property type="protein sequence ID" value="ENSLACP00000016638.2"/>
    <property type="gene ID" value="ENSLACG00000014659.2"/>
</dbReference>
<comment type="similarity">
    <text evidence="10">Belongs to the DRC3 family.</text>
</comment>
<dbReference type="PANTHER" id="PTHR45973:SF12">
    <property type="entry name" value="DYNEIN REGULATORY COMPLEX SUBUNIT 3"/>
    <property type="match status" value="1"/>
</dbReference>
<evidence type="ECO:0000256" key="11">
    <source>
        <dbReference type="ARBA" id="ARBA00040950"/>
    </source>
</evidence>
<keyword evidence="7" id="KW-0969">Cilium</keyword>
<dbReference type="HOGENOM" id="CLU_026827_0_0_1"/>
<accession>H3B417</accession>
<dbReference type="STRING" id="7897.ENSLACP00000016638"/>
<organism evidence="13 14">
    <name type="scientific">Latimeria chalumnae</name>
    <name type="common">Coelacanth</name>
    <dbReference type="NCBI Taxonomy" id="7897"/>
    <lineage>
        <taxon>Eukaryota</taxon>
        <taxon>Metazoa</taxon>
        <taxon>Chordata</taxon>
        <taxon>Craniata</taxon>
        <taxon>Vertebrata</taxon>
        <taxon>Euteleostomi</taxon>
        <taxon>Coelacanthiformes</taxon>
        <taxon>Coelacanthidae</taxon>
        <taxon>Latimeria</taxon>
    </lineage>
</organism>
<dbReference type="OrthoDB" id="27917at2759"/>
<dbReference type="EMBL" id="AFYH01076050">
    <property type="status" value="NOT_ANNOTATED_CDS"/>
    <property type="molecule type" value="Genomic_DNA"/>
</dbReference>
<evidence type="ECO:0000256" key="6">
    <source>
        <dbReference type="ARBA" id="ARBA00023054"/>
    </source>
</evidence>
<evidence type="ECO:0000256" key="7">
    <source>
        <dbReference type="ARBA" id="ARBA00023069"/>
    </source>
</evidence>
<dbReference type="GeneTree" id="ENSGT00940000159298"/>
<evidence type="ECO:0000256" key="3">
    <source>
        <dbReference type="ARBA" id="ARBA00022614"/>
    </source>
</evidence>
<evidence type="ECO:0000256" key="5">
    <source>
        <dbReference type="ARBA" id="ARBA00022846"/>
    </source>
</evidence>
<keyword evidence="2" id="KW-0963">Cytoplasm</keyword>
<dbReference type="EMBL" id="AFYH01076048">
    <property type="status" value="NOT_ANNOTATED_CDS"/>
    <property type="molecule type" value="Genomic_DNA"/>
</dbReference>
<comment type="subcellular location">
    <subcellularLocation>
        <location evidence="1">Cytoplasm</location>
        <location evidence="1">Cytoskeleton</location>
        <location evidence="1">Flagellum axoneme</location>
    </subcellularLocation>
</comment>
<dbReference type="Gene3D" id="3.80.10.10">
    <property type="entry name" value="Ribonuclease Inhibitor"/>
    <property type="match status" value="1"/>
</dbReference>
<dbReference type="GO" id="GO:0005929">
    <property type="term" value="C:cilium"/>
    <property type="evidence" value="ECO:0007669"/>
    <property type="project" value="TreeGrafter"/>
</dbReference>
<evidence type="ECO:0000256" key="9">
    <source>
        <dbReference type="ARBA" id="ARBA00023273"/>
    </source>
</evidence>